<accession>A0A1T4WM68</accession>
<dbReference type="PANTHER" id="PTHR43384:SF4">
    <property type="entry name" value="CELLULOSE BIOSYNTHESIS PROTEIN BCSQ-RELATED"/>
    <property type="match status" value="1"/>
</dbReference>
<dbReference type="PIRSF" id="PIRSF003092">
    <property type="entry name" value="MinD"/>
    <property type="match status" value="1"/>
</dbReference>
<dbReference type="PANTHER" id="PTHR43384">
    <property type="entry name" value="SEPTUM SITE-DETERMINING PROTEIN MIND HOMOLOG, CHLOROPLASTIC-RELATED"/>
    <property type="match status" value="1"/>
</dbReference>
<dbReference type="GO" id="GO:0005829">
    <property type="term" value="C:cytosol"/>
    <property type="evidence" value="ECO:0007669"/>
    <property type="project" value="TreeGrafter"/>
</dbReference>
<dbReference type="InterPro" id="IPR027417">
    <property type="entry name" value="P-loop_NTPase"/>
</dbReference>
<proteinExistence type="predicted"/>
<dbReference type="GO" id="GO:0051782">
    <property type="term" value="P:negative regulation of cell division"/>
    <property type="evidence" value="ECO:0007669"/>
    <property type="project" value="TreeGrafter"/>
</dbReference>
<dbReference type="SUPFAM" id="SSF52540">
    <property type="entry name" value="P-loop containing nucleoside triphosphate hydrolases"/>
    <property type="match status" value="1"/>
</dbReference>
<dbReference type="RefSeq" id="WP_078716698.1">
    <property type="nucleotide sequence ID" value="NZ_FUYC01000003.1"/>
</dbReference>
<organism evidence="5 6">
    <name type="scientific">Paucidesulfovibrio gracilis DSM 16080</name>
    <dbReference type="NCBI Taxonomy" id="1121449"/>
    <lineage>
        <taxon>Bacteria</taxon>
        <taxon>Pseudomonadati</taxon>
        <taxon>Thermodesulfobacteriota</taxon>
        <taxon>Desulfovibrionia</taxon>
        <taxon>Desulfovibrionales</taxon>
        <taxon>Desulfovibrionaceae</taxon>
        <taxon>Paucidesulfovibrio</taxon>
    </lineage>
</organism>
<gene>
    <name evidence="5" type="ORF">SAMN02745704_01132</name>
</gene>
<dbReference type="InterPro" id="IPR025501">
    <property type="entry name" value="MinD_FleN"/>
</dbReference>
<keyword evidence="5" id="KW-0969">Cilium</keyword>
<keyword evidence="1 3" id="KW-0547">Nucleotide-binding</keyword>
<dbReference type="GO" id="GO:0005524">
    <property type="term" value="F:ATP binding"/>
    <property type="evidence" value="ECO:0007669"/>
    <property type="project" value="UniProtKB-KW"/>
</dbReference>
<dbReference type="Gene3D" id="3.40.50.300">
    <property type="entry name" value="P-loop containing nucleotide triphosphate hydrolases"/>
    <property type="match status" value="1"/>
</dbReference>
<dbReference type="GO" id="GO:0009898">
    <property type="term" value="C:cytoplasmic side of plasma membrane"/>
    <property type="evidence" value="ECO:0007669"/>
    <property type="project" value="TreeGrafter"/>
</dbReference>
<dbReference type="CDD" id="cd02038">
    <property type="entry name" value="FlhG-like"/>
    <property type="match status" value="1"/>
</dbReference>
<keyword evidence="5" id="KW-0282">Flagellum</keyword>
<dbReference type="EMBL" id="FUYC01000003">
    <property type="protein sequence ID" value="SKA78424.1"/>
    <property type="molecule type" value="Genomic_DNA"/>
</dbReference>
<protein>
    <submittedName>
        <fullName evidence="5">Flagellar biosynthesis protein FlhG</fullName>
    </submittedName>
</protein>
<dbReference type="AlphaFoldDB" id="A0A1T4WM68"/>
<evidence type="ECO:0000313" key="6">
    <source>
        <dbReference type="Proteomes" id="UP000190027"/>
    </source>
</evidence>
<keyword evidence="5" id="KW-0966">Cell projection</keyword>
<feature type="domain" description="CobQ/CobB/MinD/ParA nucleotide binding" evidence="4">
    <location>
        <begin position="10"/>
        <end position="226"/>
    </location>
</feature>
<dbReference type="InterPro" id="IPR002586">
    <property type="entry name" value="CobQ/CobB/MinD/ParA_Nub-bd_dom"/>
</dbReference>
<keyword evidence="2 3" id="KW-0067">ATP-binding</keyword>
<evidence type="ECO:0000259" key="4">
    <source>
        <dbReference type="Pfam" id="PF01656"/>
    </source>
</evidence>
<dbReference type="GO" id="GO:0016887">
    <property type="term" value="F:ATP hydrolysis activity"/>
    <property type="evidence" value="ECO:0007669"/>
    <property type="project" value="TreeGrafter"/>
</dbReference>
<name>A0A1T4WM68_9BACT</name>
<dbReference type="OrthoDB" id="9773088at2"/>
<keyword evidence="6" id="KW-1185">Reference proteome</keyword>
<evidence type="ECO:0000256" key="3">
    <source>
        <dbReference type="PIRSR" id="PIRSR003092-1"/>
    </source>
</evidence>
<dbReference type="Pfam" id="PF01656">
    <property type="entry name" value="CbiA"/>
    <property type="match status" value="1"/>
</dbReference>
<dbReference type="InterPro" id="IPR050625">
    <property type="entry name" value="ParA/MinD_ATPase"/>
</dbReference>
<reference evidence="5 6" key="1">
    <citation type="submission" date="2017-02" db="EMBL/GenBank/DDBJ databases">
        <authorList>
            <person name="Peterson S.W."/>
        </authorList>
    </citation>
    <scope>NUCLEOTIDE SEQUENCE [LARGE SCALE GENOMIC DNA]</scope>
    <source>
        <strain evidence="5 6">DSM 16080</strain>
    </source>
</reference>
<evidence type="ECO:0000256" key="2">
    <source>
        <dbReference type="ARBA" id="ARBA00022840"/>
    </source>
</evidence>
<dbReference type="Proteomes" id="UP000190027">
    <property type="component" value="Unassembled WGS sequence"/>
</dbReference>
<evidence type="ECO:0000256" key="1">
    <source>
        <dbReference type="ARBA" id="ARBA00022741"/>
    </source>
</evidence>
<sequence>MINPNKTLSLAIMSGKGGVGKTSISLNLGYALYQAGLKTLLMDCDLGLANLDVLLGLAPEKNLQDLLKQDTKTADVAVAVEQNGLDVLPAASGVPELVDMDEDMQNVLLEKIVQLAGKYHALILDLGAGISRTVMTFAAMSQLRVIVVTPEPTSLTDGYAVIKVLATEHKVKDFLVLVNRVESKSEGDKTFNRLAEACRAFLNIEIQKLGHIREDRQVGEAVRRQKALLALSPSSPSAQDIVTLSNRLKRYRSDNADAISRRPVLRQFSTLNSDF</sequence>
<dbReference type="STRING" id="1121449.SAMN02745704_01132"/>
<evidence type="ECO:0000313" key="5">
    <source>
        <dbReference type="EMBL" id="SKA78424.1"/>
    </source>
</evidence>
<dbReference type="InterPro" id="IPR033875">
    <property type="entry name" value="FlhG"/>
</dbReference>
<feature type="binding site" evidence="3">
    <location>
        <begin position="16"/>
        <end position="23"/>
    </location>
    <ligand>
        <name>ATP</name>
        <dbReference type="ChEBI" id="CHEBI:30616"/>
    </ligand>
</feature>